<dbReference type="NCBIfam" id="NF041518">
    <property type="entry name" value="choice_anch_Q"/>
    <property type="match status" value="2"/>
</dbReference>
<keyword evidence="5 8" id="KW-0732">Signal</keyword>
<comment type="caution">
    <text evidence="9">The sequence shown here is derived from an EMBL/GenBank/DDBJ whole genome shotgun (WGS) entry which is preliminary data.</text>
</comment>
<dbReference type="EMBL" id="LWQS01000038">
    <property type="protein sequence ID" value="OAN47222.1"/>
    <property type="molecule type" value="Genomic_DNA"/>
</dbReference>
<keyword evidence="10" id="KW-1185">Reference proteome</keyword>
<dbReference type="Gene3D" id="2.160.20.10">
    <property type="entry name" value="Single-stranded right-handed beta-helix, Pectin lyase-like"/>
    <property type="match status" value="2"/>
</dbReference>
<dbReference type="GO" id="GO:0005576">
    <property type="term" value="C:extracellular region"/>
    <property type="evidence" value="ECO:0007669"/>
    <property type="project" value="UniProtKB-SubCell"/>
</dbReference>
<evidence type="ECO:0008006" key="11">
    <source>
        <dbReference type="Google" id="ProtNLM"/>
    </source>
</evidence>
<keyword evidence="6" id="KW-0472">Membrane</keyword>
<evidence type="ECO:0000313" key="9">
    <source>
        <dbReference type="EMBL" id="OAN47222.1"/>
    </source>
</evidence>
<sequence length="818" mass="79596">MKRLRWAGALLLIVMLFARQHVQPVYAAGYVVNALADTIANDSACTLREAILAANNTPVNANCGAGSASNDTITFSVSGTITLGAPLPAIVAGQGTLTIAGGGNITISGNNAVRVMIVDNGADLTLRNLTIAQASVAFSGGGVANSGTLTVNNVTFSNNSASGGGGIANFPGGTLMVTDSVFFGNSALGGGGISNGGILTISNSTFESNSSTLDFGGGIHNNAGGTLTITNSLFLSNSAVTTGGGISSSGTLTVTHSTFTNNNAGSSGGGIISFGTLTVNHSVFVGNEAATANGGGISSSGVLTVVNSTFSANSAAIDGGGIDNSTSGTLTVVNSTFSGNSAANGGGIFIGSGSATLKNTIIANSASGGDCIGVLSGTNNNNLIENNANACGLTNGVNGNIIGQDPNLGTLIGSPAYFPLNAGSPAIDAGDNATCAAAPVNNQSQNGLPRPQDGDGNSTAVCDIGAYELTLQPASYVVNTLNDTTTAGDGLCSLREAILAANNDPAYNSSSGCGPASSLADTITFSVSGPITLTAMLPNIVSGQGALTINGGGNVTISGNNAVRVMWVNSGADLTLRKLTIANGNIIGGDGAGVANFGTLFVDGVTLRNGNAAAGGGIANFAGGTLLVSDSAFSGNSAVNGGGGIANYGGATLSVANTTFSANTASGASGGGGIWNNGTLTVNNSTFSGNSATNGGGIRINGGSATLRNTIIANSASGGDCVGTLTGANNNNLIEDNTNACGLTNGANGNIVGQDPQLGTLTGSPAYFPLTAGSPAFNAGNNGTCAATDQRGVSRPQGGRCDIGAFELSVILVPLVVR</sequence>
<dbReference type="InterPro" id="IPR006626">
    <property type="entry name" value="PbH1"/>
</dbReference>
<evidence type="ECO:0000256" key="2">
    <source>
        <dbReference type="ARBA" id="ARBA00004442"/>
    </source>
</evidence>
<dbReference type="AlphaFoldDB" id="A0A178MEM7"/>
<keyword evidence="4" id="KW-0964">Secreted</keyword>
<dbReference type="InterPro" id="IPR003368">
    <property type="entry name" value="POMP_repeat"/>
</dbReference>
<dbReference type="RefSeq" id="WP_066784073.1">
    <property type="nucleotide sequence ID" value="NZ_LWQS01000038.1"/>
</dbReference>
<evidence type="ECO:0000256" key="3">
    <source>
        <dbReference type="ARBA" id="ARBA00004613"/>
    </source>
</evidence>
<reference evidence="9 10" key="1">
    <citation type="submission" date="2016-04" db="EMBL/GenBank/DDBJ databases">
        <title>Chloroflexus islandicus sp. nov., a thermophilic filamentous anoxygenic phototrophic bacterium from geyser Strokkur (Iceland).</title>
        <authorList>
            <person name="Gaisin V.A."/>
            <person name="Kalashnikov A.M."/>
            <person name="Sukhacheva M.V."/>
            <person name="Grouzdev D.S."/>
            <person name="Ivanov T.M."/>
            <person name="Kuznetsov B."/>
            <person name="Gorlenko V.M."/>
        </authorList>
    </citation>
    <scope>NUCLEOTIDE SEQUENCE [LARGE SCALE GENOMIC DNA]</scope>
    <source>
        <strain evidence="10">isl-2</strain>
    </source>
</reference>
<dbReference type="InterPro" id="IPR011050">
    <property type="entry name" value="Pectin_lyase_fold/virulence"/>
</dbReference>
<organism evidence="9 10">
    <name type="scientific">Chloroflexus islandicus</name>
    <dbReference type="NCBI Taxonomy" id="1707952"/>
    <lineage>
        <taxon>Bacteria</taxon>
        <taxon>Bacillati</taxon>
        <taxon>Chloroflexota</taxon>
        <taxon>Chloroflexia</taxon>
        <taxon>Chloroflexales</taxon>
        <taxon>Chloroflexineae</taxon>
        <taxon>Chloroflexaceae</taxon>
        <taxon>Chloroflexus</taxon>
    </lineage>
</organism>
<evidence type="ECO:0000256" key="8">
    <source>
        <dbReference type="SAM" id="SignalP"/>
    </source>
</evidence>
<evidence type="ECO:0000256" key="1">
    <source>
        <dbReference type="ARBA" id="ARBA00004196"/>
    </source>
</evidence>
<dbReference type="SMART" id="SM00710">
    <property type="entry name" value="PbH1"/>
    <property type="match status" value="10"/>
</dbReference>
<protein>
    <recommendedName>
        <fullName evidence="11">CSLREA domain-containing protein</fullName>
    </recommendedName>
</protein>
<evidence type="ECO:0000256" key="5">
    <source>
        <dbReference type="ARBA" id="ARBA00022729"/>
    </source>
</evidence>
<proteinExistence type="predicted"/>
<feature type="signal peptide" evidence="8">
    <location>
        <begin position="1"/>
        <end position="27"/>
    </location>
</feature>
<feature type="chain" id="PRO_5008091892" description="CSLREA domain-containing protein" evidence="8">
    <location>
        <begin position="28"/>
        <end position="818"/>
    </location>
</feature>
<evidence type="ECO:0000256" key="7">
    <source>
        <dbReference type="ARBA" id="ARBA00023237"/>
    </source>
</evidence>
<dbReference type="OrthoDB" id="166884at2"/>
<dbReference type="SUPFAM" id="SSF51126">
    <property type="entry name" value="Pectin lyase-like"/>
    <property type="match status" value="2"/>
</dbReference>
<dbReference type="PANTHER" id="PTHR11319:SF35">
    <property type="entry name" value="OUTER MEMBRANE PROTEIN PMPC-RELATED"/>
    <property type="match status" value="1"/>
</dbReference>
<dbReference type="InterPro" id="IPR059226">
    <property type="entry name" value="Choice_anch_Q_dom"/>
</dbReference>
<dbReference type="InterPro" id="IPR026457">
    <property type="entry name" value="CSLREA_Nterm"/>
</dbReference>
<gene>
    <name evidence="9" type="ORF">A6A03_00300</name>
</gene>
<accession>A0A178MEM7</accession>
<dbReference type="GO" id="GO:0009279">
    <property type="term" value="C:cell outer membrane"/>
    <property type="evidence" value="ECO:0007669"/>
    <property type="project" value="UniProtKB-SubCell"/>
</dbReference>
<keyword evidence="7" id="KW-0998">Cell outer membrane</keyword>
<dbReference type="Proteomes" id="UP000078287">
    <property type="component" value="Unassembled WGS sequence"/>
</dbReference>
<evidence type="ECO:0000313" key="10">
    <source>
        <dbReference type="Proteomes" id="UP000078287"/>
    </source>
</evidence>
<evidence type="ECO:0000256" key="4">
    <source>
        <dbReference type="ARBA" id="ARBA00022525"/>
    </source>
</evidence>
<dbReference type="InterPro" id="IPR012334">
    <property type="entry name" value="Pectin_lyas_fold"/>
</dbReference>
<dbReference type="NCBIfam" id="TIGR01376">
    <property type="entry name" value="POMP_repeat"/>
    <property type="match status" value="1"/>
</dbReference>
<dbReference type="PANTHER" id="PTHR11319">
    <property type="entry name" value="G PROTEIN-COUPLED RECEPTOR-RELATED"/>
    <property type="match status" value="1"/>
</dbReference>
<name>A0A178MEM7_9CHLR</name>
<dbReference type="NCBIfam" id="TIGR04214">
    <property type="entry name" value="CSLREA_Nterm"/>
    <property type="match status" value="2"/>
</dbReference>
<comment type="subcellular location">
    <subcellularLocation>
        <location evidence="1">Cell envelope</location>
    </subcellularLocation>
    <subcellularLocation>
        <location evidence="2">Cell outer membrane</location>
    </subcellularLocation>
    <subcellularLocation>
        <location evidence="3">Secreted</location>
    </subcellularLocation>
</comment>
<evidence type="ECO:0000256" key="6">
    <source>
        <dbReference type="ARBA" id="ARBA00023136"/>
    </source>
</evidence>
<dbReference type="STRING" id="1707952.A6A03_00300"/>